<keyword evidence="6" id="KW-1133">Transmembrane helix</keyword>
<dbReference type="InterPro" id="IPR036390">
    <property type="entry name" value="WH_DNA-bd_sf"/>
</dbReference>
<keyword evidence="3" id="KW-0238">DNA-binding</keyword>
<keyword evidence="6" id="KW-0812">Transmembrane</keyword>
<geneLocation type="plasmid" evidence="8 9">
    <name>A</name>
</geneLocation>
<keyword evidence="2" id="KW-0805">Transcription regulation</keyword>
<evidence type="ECO:0000313" key="9">
    <source>
        <dbReference type="Proteomes" id="UP000182306"/>
    </source>
</evidence>
<proteinExistence type="inferred from homology"/>
<dbReference type="InterPro" id="IPR036388">
    <property type="entry name" value="WH-like_DNA-bd_sf"/>
</dbReference>
<dbReference type="EMBL" id="CP013108">
    <property type="protein sequence ID" value="APG93182.1"/>
    <property type="molecule type" value="Genomic_DNA"/>
</dbReference>
<dbReference type="Pfam" id="PF03466">
    <property type="entry name" value="LysR_substrate"/>
    <property type="match status" value="1"/>
</dbReference>
<organism evidence="8 9">
    <name type="scientific">Sinorhizobium americanum</name>
    <dbReference type="NCBI Taxonomy" id="194963"/>
    <lineage>
        <taxon>Bacteria</taxon>
        <taxon>Pseudomonadati</taxon>
        <taxon>Pseudomonadota</taxon>
        <taxon>Alphaproteobacteria</taxon>
        <taxon>Hyphomicrobiales</taxon>
        <taxon>Rhizobiaceae</taxon>
        <taxon>Sinorhizobium/Ensifer group</taxon>
        <taxon>Sinorhizobium</taxon>
    </lineage>
</organism>
<dbReference type="PANTHER" id="PTHR30537">
    <property type="entry name" value="HTH-TYPE TRANSCRIPTIONAL REGULATOR"/>
    <property type="match status" value="1"/>
</dbReference>
<feature type="transmembrane region" description="Helical" evidence="6">
    <location>
        <begin position="51"/>
        <end position="71"/>
    </location>
</feature>
<dbReference type="InterPro" id="IPR058163">
    <property type="entry name" value="LysR-type_TF_proteobact-type"/>
</dbReference>
<keyword evidence="9" id="KW-1185">Reference proteome</keyword>
<keyword evidence="4" id="KW-0804">Transcription</keyword>
<dbReference type="Pfam" id="PF00126">
    <property type="entry name" value="HTH_1"/>
    <property type="match status" value="1"/>
</dbReference>
<protein>
    <submittedName>
        <fullName evidence="8">Transcriptional regulator, LysR family</fullName>
    </submittedName>
</protein>
<evidence type="ECO:0000256" key="6">
    <source>
        <dbReference type="SAM" id="Phobius"/>
    </source>
</evidence>
<sequence length="422" mass="46007">MATTKPSPLLKLTFSGTGWVRSVRVCAMVFFPALRRKAVAPTARPRFRRVIVVRGIVGASSLFAQIIFGGIQFDNLQKYERVFKVDLIMRADLLDGIVVFTRVAERRSFTAAALELGVTPAAISWTVKQLEARVGAPLFTRTTRSVGLTQAGQLFLEQATAGIAYVEAAYEAAQRLSDNPRGLLRLSVPYVAQTLIEPMLKGFTDAYPDIELELVFEDRFVDVAGEGYDAGIRVGEMIAQDMVAVRLTQASPRVVVGSPAYFADRGKPLRPEELEHHACINIRLAGGAVYRWDFVEHSKENGTRSFVMDVEGRLTVNGPATSLSAAQAGVGLAYNIEVVVEPLIREGLLEKCLEAFMPISPGFFHLLSGPKTSTTKITSIHRLLAPLSPLSNHCVLSTVSSPSKKQNRIPAQPDQGVRGTAL</sequence>
<dbReference type="Gene3D" id="3.40.190.290">
    <property type="match status" value="1"/>
</dbReference>
<dbReference type="AlphaFoldDB" id="A0A1L3LSX1"/>
<dbReference type="InterPro" id="IPR000847">
    <property type="entry name" value="LysR_HTH_N"/>
</dbReference>
<dbReference type="FunFam" id="1.10.10.10:FF:000001">
    <property type="entry name" value="LysR family transcriptional regulator"/>
    <property type="match status" value="1"/>
</dbReference>
<dbReference type="Proteomes" id="UP000182306">
    <property type="component" value="Plasmid A"/>
</dbReference>
<keyword evidence="8" id="KW-0614">Plasmid</keyword>
<keyword evidence="6" id="KW-0472">Membrane</keyword>
<dbReference type="PROSITE" id="PS50931">
    <property type="entry name" value="HTH_LYSR"/>
    <property type="match status" value="1"/>
</dbReference>
<name>A0A1L3LSX1_9HYPH</name>
<evidence type="ECO:0000256" key="2">
    <source>
        <dbReference type="ARBA" id="ARBA00023015"/>
    </source>
</evidence>
<reference evidence="8 9" key="1">
    <citation type="submission" date="2015-10" db="EMBL/GenBank/DDBJ databases">
        <title>Genomic differences between typical nodule nitrogen-fixing rhizobial strains and those coming from bean seeds.</title>
        <authorList>
            <person name="Peralta H."/>
            <person name="Aguilar-Vera A."/>
            <person name="Diaz R."/>
            <person name="Mora Y."/>
            <person name="Martinez-Batallar G."/>
            <person name="Salazar E."/>
            <person name="Vargas-Lagunas C."/>
            <person name="Encarnacion S."/>
            <person name="Girard L."/>
            <person name="Mora J."/>
        </authorList>
    </citation>
    <scope>NUCLEOTIDE SEQUENCE [LARGE SCALE GENOMIC DNA]</scope>
    <source>
        <strain evidence="8 9">CFNEI 73</strain>
        <plasmid evidence="8 9">A</plasmid>
    </source>
</reference>
<dbReference type="KEGG" id="same:SAMCFNEI73_pA0207"/>
<dbReference type="Gene3D" id="1.10.10.10">
    <property type="entry name" value="Winged helix-like DNA-binding domain superfamily/Winged helix DNA-binding domain"/>
    <property type="match status" value="1"/>
</dbReference>
<feature type="region of interest" description="Disordered" evidence="5">
    <location>
        <begin position="398"/>
        <end position="422"/>
    </location>
</feature>
<dbReference type="SUPFAM" id="SSF46785">
    <property type="entry name" value="Winged helix' DNA-binding domain"/>
    <property type="match status" value="1"/>
</dbReference>
<dbReference type="InterPro" id="IPR005119">
    <property type="entry name" value="LysR_subst-bd"/>
</dbReference>
<dbReference type="GO" id="GO:0003700">
    <property type="term" value="F:DNA-binding transcription factor activity"/>
    <property type="evidence" value="ECO:0007669"/>
    <property type="project" value="InterPro"/>
</dbReference>
<evidence type="ECO:0000256" key="4">
    <source>
        <dbReference type="ARBA" id="ARBA00023163"/>
    </source>
</evidence>
<dbReference type="SUPFAM" id="SSF53850">
    <property type="entry name" value="Periplasmic binding protein-like II"/>
    <property type="match status" value="1"/>
</dbReference>
<gene>
    <name evidence="8" type="ORF">SAMCFNEI73_pA0207</name>
</gene>
<accession>A0A1L3LSX1</accession>
<dbReference type="GO" id="GO:0043565">
    <property type="term" value="F:sequence-specific DNA binding"/>
    <property type="evidence" value="ECO:0007669"/>
    <property type="project" value="TreeGrafter"/>
</dbReference>
<evidence type="ECO:0000256" key="1">
    <source>
        <dbReference type="ARBA" id="ARBA00009437"/>
    </source>
</evidence>
<dbReference type="PANTHER" id="PTHR30537:SF1">
    <property type="entry name" value="HTH-TYPE TRANSCRIPTIONAL REGULATOR PGRR"/>
    <property type="match status" value="1"/>
</dbReference>
<evidence type="ECO:0000259" key="7">
    <source>
        <dbReference type="PROSITE" id="PS50931"/>
    </source>
</evidence>
<evidence type="ECO:0000256" key="5">
    <source>
        <dbReference type="SAM" id="MobiDB-lite"/>
    </source>
</evidence>
<feature type="domain" description="HTH lysR-type" evidence="7">
    <location>
        <begin position="92"/>
        <end position="149"/>
    </location>
</feature>
<dbReference type="GO" id="GO:0006351">
    <property type="term" value="P:DNA-templated transcription"/>
    <property type="evidence" value="ECO:0007669"/>
    <property type="project" value="TreeGrafter"/>
</dbReference>
<evidence type="ECO:0000313" key="8">
    <source>
        <dbReference type="EMBL" id="APG93182.1"/>
    </source>
</evidence>
<evidence type="ECO:0000256" key="3">
    <source>
        <dbReference type="ARBA" id="ARBA00023125"/>
    </source>
</evidence>
<comment type="similarity">
    <text evidence="1">Belongs to the LysR transcriptional regulatory family.</text>
</comment>